<feature type="transmembrane region" description="Helical" evidence="4">
    <location>
        <begin position="602"/>
        <end position="624"/>
    </location>
</feature>
<evidence type="ECO:0000256" key="1">
    <source>
        <dbReference type="ARBA" id="ARBA00004141"/>
    </source>
</evidence>
<evidence type="ECO:0000313" key="5">
    <source>
        <dbReference type="EMBL" id="KAG8467715.1"/>
    </source>
</evidence>
<dbReference type="GO" id="GO:0005886">
    <property type="term" value="C:plasma membrane"/>
    <property type="evidence" value="ECO:0007669"/>
    <property type="project" value="TreeGrafter"/>
</dbReference>
<feature type="region of interest" description="Disordered" evidence="3">
    <location>
        <begin position="22"/>
        <end position="55"/>
    </location>
</feature>
<keyword evidence="4" id="KW-0812">Transmembrane</keyword>
<gene>
    <name evidence="5" type="ORF">KFE25_006767</name>
</gene>
<keyword evidence="6" id="KW-1185">Reference proteome</keyword>
<feature type="region of interest" description="Disordered" evidence="3">
    <location>
        <begin position="380"/>
        <end position="415"/>
    </location>
</feature>
<organism evidence="5 6">
    <name type="scientific">Diacronema lutheri</name>
    <name type="common">Unicellular marine alga</name>
    <name type="synonym">Monochrysis lutheri</name>
    <dbReference type="NCBI Taxonomy" id="2081491"/>
    <lineage>
        <taxon>Eukaryota</taxon>
        <taxon>Haptista</taxon>
        <taxon>Haptophyta</taxon>
        <taxon>Pavlovophyceae</taxon>
        <taxon>Pavlovales</taxon>
        <taxon>Pavlovaceae</taxon>
        <taxon>Diacronema</taxon>
    </lineage>
</organism>
<name>A0A8J5XTN0_DIALT</name>
<proteinExistence type="inferred from homology"/>
<feature type="compositionally biased region" description="Pro residues" evidence="3">
    <location>
        <begin position="803"/>
        <end position="817"/>
    </location>
</feature>
<comment type="caution">
    <text evidence="5">The sequence shown here is derived from an EMBL/GenBank/DDBJ whole genome shotgun (WGS) entry which is preliminary data.</text>
</comment>
<comment type="subcellular location">
    <subcellularLocation>
        <location evidence="1">Membrane</location>
        <topology evidence="1">Multi-pass membrane protein</topology>
    </subcellularLocation>
</comment>
<feature type="region of interest" description="Disordered" evidence="3">
    <location>
        <begin position="344"/>
        <end position="366"/>
    </location>
</feature>
<feature type="region of interest" description="Disordered" evidence="3">
    <location>
        <begin position="111"/>
        <end position="140"/>
    </location>
</feature>
<evidence type="ECO:0000256" key="4">
    <source>
        <dbReference type="SAM" id="Phobius"/>
    </source>
</evidence>
<evidence type="ECO:0000256" key="2">
    <source>
        <dbReference type="ARBA" id="ARBA00008017"/>
    </source>
</evidence>
<dbReference type="Proteomes" id="UP000751190">
    <property type="component" value="Unassembled WGS sequence"/>
</dbReference>
<accession>A0A8J5XTN0</accession>
<dbReference type="PANTHER" id="PTHR31618:SF1">
    <property type="entry name" value="EF-HAND DOMAIN-CONTAINING PROTEIN"/>
    <property type="match status" value="1"/>
</dbReference>
<dbReference type="GO" id="GO:0008381">
    <property type="term" value="F:mechanosensitive monoatomic ion channel activity"/>
    <property type="evidence" value="ECO:0007669"/>
    <property type="project" value="TreeGrafter"/>
</dbReference>
<protein>
    <submittedName>
        <fullName evidence="5">Uncharacterized protein</fullName>
    </submittedName>
</protein>
<reference evidence="5" key="1">
    <citation type="submission" date="2021-05" db="EMBL/GenBank/DDBJ databases">
        <title>The genome of the haptophyte Pavlova lutheri (Diacronema luteri, Pavlovales) - a model for lipid biosynthesis in eukaryotic algae.</title>
        <authorList>
            <person name="Hulatt C.J."/>
            <person name="Posewitz M.C."/>
        </authorList>
    </citation>
    <scope>NUCLEOTIDE SEQUENCE</scope>
    <source>
        <strain evidence="5">NIVA-4/92</strain>
    </source>
</reference>
<evidence type="ECO:0000313" key="6">
    <source>
        <dbReference type="Proteomes" id="UP000751190"/>
    </source>
</evidence>
<dbReference type="AlphaFoldDB" id="A0A8J5XTN0"/>
<comment type="similarity">
    <text evidence="2">Belongs to the MscS (TC 1.A.23) family.</text>
</comment>
<feature type="region of interest" description="Disordered" evidence="3">
    <location>
        <begin position="798"/>
        <end position="817"/>
    </location>
</feature>
<feature type="compositionally biased region" description="Basic and acidic residues" evidence="3">
    <location>
        <begin position="350"/>
        <end position="361"/>
    </location>
</feature>
<feature type="compositionally biased region" description="Gly residues" evidence="3">
    <location>
        <begin position="121"/>
        <end position="133"/>
    </location>
</feature>
<dbReference type="InterPro" id="IPR016688">
    <property type="entry name" value="MscS-like_plants/fungi"/>
</dbReference>
<keyword evidence="4" id="KW-1133">Transmembrane helix</keyword>
<dbReference type="GO" id="GO:0006820">
    <property type="term" value="P:monoatomic anion transport"/>
    <property type="evidence" value="ECO:0007669"/>
    <property type="project" value="TreeGrafter"/>
</dbReference>
<dbReference type="PANTHER" id="PTHR31618">
    <property type="entry name" value="MECHANOSENSITIVE ION CHANNEL PROTEIN 5"/>
    <property type="match status" value="1"/>
</dbReference>
<evidence type="ECO:0000256" key="3">
    <source>
        <dbReference type="SAM" id="MobiDB-lite"/>
    </source>
</evidence>
<keyword evidence="4" id="KW-0472">Membrane</keyword>
<feature type="transmembrane region" description="Helical" evidence="4">
    <location>
        <begin position="570"/>
        <end position="590"/>
    </location>
</feature>
<dbReference type="EMBL" id="JAGTXO010000005">
    <property type="protein sequence ID" value="KAG8467715.1"/>
    <property type="molecule type" value="Genomic_DNA"/>
</dbReference>
<sequence length="817" mass="88264">MSSAAVDISQVRIARVKSLPMRSAEGALEQPALPPTSPRSPDQERVSPRVSSADVERLVPPEALDAHEGALVEALAAVDMLASVRFIEDATGLATGSLAIDRVLDKVEQAEAQEQPVHARGGPGEGVSGGGSDGNAPPTGAAAASLCAHARAAGASGVRVAVSACAFSVRQMARTLAILVPSCIAFIAHRNEPLRAEPDVWLGRPLYAALLGRALAAVVMSFMRVPAIVELLPTRVAIVATAFDGWPAEVLAYLSVTAMLYFGAPDGTAEALTWKRVQGVRFLLGLNLWLAALALTRWLLDAAAELAFLNLKDGHFQQRVSSALLSMRCMRLLFATGRGARTRAYHRQRARETAAQRERHASAPAHGISEYLRGSLHLHGSEARGSTAHGTDDNRQREHKQRAQPPPSHSPPGELVVHEDSMFAEVFSSLSDNVSQLRRALTSTNGRFSASVEEASARAAKAFESLRDEYEFELLRAKEGGPRAPVEGDGPSGTIPRARLVRWCVLATRRRGAAFEREVVASLEALLHAQHVNQTDFCAAVEAVYREQRFVFASVASFDQLNKHVHRGLVAIWASVLALAGIFLVEWGFSLRDWVVPVSSSFLSFAVLLGWLPYDTLAGMLFVLGSRPYDIGDRIVAVNSGAGRDGCEAGIVSQIGLLGTRFISLGGEEHCIQNYVLRRMAIVNLQRSKPQVVIFKAQLPTHISGDQVTQLLDSIKTYVAAAPHDWVSVLGSNFPKPDYARGLIELTVALQSVHPIVRDDHLVRAKTQLALYVHVYMQSARLEYLQPAQDVSATIVDRRSRPSLPPGWPPGATPRPA</sequence>
<dbReference type="OrthoDB" id="544685at2759"/>